<accession>A0A9P0Q1T7</accession>
<sequence>MEENNVPLLKLCGTRSKGSTTTSCSYNHQTETKASRNVGLFYTKFLPKLS</sequence>
<proteinExistence type="predicted"/>
<organism evidence="1 2">
    <name type="scientific">Acanthoscelides obtectus</name>
    <name type="common">Bean weevil</name>
    <name type="synonym">Bruchus obtectus</name>
    <dbReference type="NCBI Taxonomy" id="200917"/>
    <lineage>
        <taxon>Eukaryota</taxon>
        <taxon>Metazoa</taxon>
        <taxon>Ecdysozoa</taxon>
        <taxon>Arthropoda</taxon>
        <taxon>Hexapoda</taxon>
        <taxon>Insecta</taxon>
        <taxon>Pterygota</taxon>
        <taxon>Neoptera</taxon>
        <taxon>Endopterygota</taxon>
        <taxon>Coleoptera</taxon>
        <taxon>Polyphaga</taxon>
        <taxon>Cucujiformia</taxon>
        <taxon>Chrysomeloidea</taxon>
        <taxon>Chrysomelidae</taxon>
        <taxon>Bruchinae</taxon>
        <taxon>Bruchini</taxon>
        <taxon>Acanthoscelides</taxon>
    </lineage>
</organism>
<dbReference type="EMBL" id="CAKOFQ010007722">
    <property type="protein sequence ID" value="CAH2006972.1"/>
    <property type="molecule type" value="Genomic_DNA"/>
</dbReference>
<dbReference type="Proteomes" id="UP001152888">
    <property type="component" value="Unassembled WGS sequence"/>
</dbReference>
<name>A0A9P0Q1T7_ACAOB</name>
<gene>
    <name evidence="1" type="ORF">ACAOBT_LOCUS29404</name>
</gene>
<evidence type="ECO:0000313" key="1">
    <source>
        <dbReference type="EMBL" id="CAH2006972.1"/>
    </source>
</evidence>
<protein>
    <submittedName>
        <fullName evidence="1">Uncharacterized protein</fullName>
    </submittedName>
</protein>
<keyword evidence="2" id="KW-1185">Reference proteome</keyword>
<reference evidence="1" key="1">
    <citation type="submission" date="2022-03" db="EMBL/GenBank/DDBJ databases">
        <authorList>
            <person name="Sayadi A."/>
        </authorList>
    </citation>
    <scope>NUCLEOTIDE SEQUENCE</scope>
</reference>
<evidence type="ECO:0000313" key="2">
    <source>
        <dbReference type="Proteomes" id="UP001152888"/>
    </source>
</evidence>
<dbReference type="AlphaFoldDB" id="A0A9P0Q1T7"/>
<comment type="caution">
    <text evidence="1">The sequence shown here is derived from an EMBL/GenBank/DDBJ whole genome shotgun (WGS) entry which is preliminary data.</text>
</comment>